<feature type="compositionally biased region" description="Polar residues" evidence="1">
    <location>
        <begin position="129"/>
        <end position="143"/>
    </location>
</feature>
<organism evidence="2 3">
    <name type="scientific">Myxozyma melibiosi</name>
    <dbReference type="NCBI Taxonomy" id="54550"/>
    <lineage>
        <taxon>Eukaryota</taxon>
        <taxon>Fungi</taxon>
        <taxon>Dikarya</taxon>
        <taxon>Ascomycota</taxon>
        <taxon>Saccharomycotina</taxon>
        <taxon>Lipomycetes</taxon>
        <taxon>Lipomycetales</taxon>
        <taxon>Lipomycetaceae</taxon>
        <taxon>Myxozyma</taxon>
    </lineage>
</organism>
<evidence type="ECO:0000313" key="2">
    <source>
        <dbReference type="EMBL" id="KAK7202713.1"/>
    </source>
</evidence>
<dbReference type="RefSeq" id="XP_064765746.1">
    <property type="nucleotide sequence ID" value="XM_064913631.1"/>
</dbReference>
<accession>A0ABR1F0X2</accession>
<sequence length="475" mass="52807">MNSFRKINNVLSTKPKSASKDSGSNSSQSKASTQPSGASGSAYSEPIAAANGVHESTSDRQIKLQAPLPPLPSSSRDAKEDRADQDTRLAVPPSGETSKTPALTYPAKNAPHIPEAMKSQRDLSRSPEPRSSQNPTSKETAGSSAEDIPPKQIAEMLRKAYPQSPKFADSVERLGKDYNKSKKYVVKLRDDLNTEKEKVNELSIKLAQRNIKMSSCILDDAQYMQLFQSMDASVESISSRLKRAGAWNVSKLADGLPASLRPQDIGRGIIAAWIASVFSTYMHPAIDLETSKWLKSEVERKIKQTSSPEDVVKWRCMTVEALLPSELLANQESRGALESTVGYQQHREALLHDFARSMDEYVVPSFDLNLDVIDQLIDQILRLLSTICRETRNLRVVYYRPRTLFYVSSMRMKLPVDDVDVDALDRKVVKTLEGQPIVWCSFVGALRSEEGAPPLYRPMIWLSDDITGALNDLFN</sequence>
<feature type="compositionally biased region" description="Basic and acidic residues" evidence="1">
    <location>
        <begin position="76"/>
        <end position="87"/>
    </location>
</feature>
<feature type="compositionally biased region" description="Low complexity" evidence="1">
    <location>
        <begin position="20"/>
        <end position="37"/>
    </location>
</feature>
<protein>
    <submittedName>
        <fullName evidence="2">Uncharacterized protein</fullName>
    </submittedName>
</protein>
<keyword evidence="3" id="KW-1185">Reference proteome</keyword>
<gene>
    <name evidence="2" type="ORF">BZA70DRAFT_284776</name>
</gene>
<reference evidence="2 3" key="1">
    <citation type="submission" date="2024-03" db="EMBL/GenBank/DDBJ databases">
        <title>Genome-scale model development and genomic sequencing of the oleaginous clade Lipomyces.</title>
        <authorList>
            <consortium name="Lawrence Berkeley National Laboratory"/>
            <person name="Czajka J.J."/>
            <person name="Han Y."/>
            <person name="Kim J."/>
            <person name="Mondo S.J."/>
            <person name="Hofstad B.A."/>
            <person name="Robles A."/>
            <person name="Haridas S."/>
            <person name="Riley R."/>
            <person name="LaButti K."/>
            <person name="Pangilinan J."/>
            <person name="Andreopoulos W."/>
            <person name="Lipzen A."/>
            <person name="Yan J."/>
            <person name="Wang M."/>
            <person name="Ng V."/>
            <person name="Grigoriev I.V."/>
            <person name="Spatafora J.W."/>
            <person name="Magnuson J.K."/>
            <person name="Baker S.E."/>
            <person name="Pomraning K.R."/>
        </authorList>
    </citation>
    <scope>NUCLEOTIDE SEQUENCE [LARGE SCALE GENOMIC DNA]</scope>
    <source>
        <strain evidence="2 3">Phaff 52-87</strain>
    </source>
</reference>
<comment type="caution">
    <text evidence="2">The sequence shown here is derived from an EMBL/GenBank/DDBJ whole genome shotgun (WGS) entry which is preliminary data.</text>
</comment>
<dbReference type="EMBL" id="JBBJBU010000015">
    <property type="protein sequence ID" value="KAK7202713.1"/>
    <property type="molecule type" value="Genomic_DNA"/>
</dbReference>
<proteinExistence type="predicted"/>
<feature type="compositionally biased region" description="Basic and acidic residues" evidence="1">
    <location>
        <begin position="118"/>
        <end position="128"/>
    </location>
</feature>
<evidence type="ECO:0000313" key="3">
    <source>
        <dbReference type="Proteomes" id="UP001498771"/>
    </source>
</evidence>
<feature type="compositionally biased region" description="Polar residues" evidence="1">
    <location>
        <begin position="1"/>
        <end position="14"/>
    </location>
</feature>
<evidence type="ECO:0000256" key="1">
    <source>
        <dbReference type="SAM" id="MobiDB-lite"/>
    </source>
</evidence>
<dbReference type="GeneID" id="90039143"/>
<dbReference type="Proteomes" id="UP001498771">
    <property type="component" value="Unassembled WGS sequence"/>
</dbReference>
<feature type="region of interest" description="Disordered" evidence="1">
    <location>
        <begin position="1"/>
        <end position="148"/>
    </location>
</feature>
<name>A0ABR1F0X2_9ASCO</name>